<gene>
    <name evidence="7" type="ORF">FB560_1001</name>
</gene>
<proteinExistence type="predicted"/>
<dbReference type="PANTHER" id="PTHR24421:SF61">
    <property type="entry name" value="OXYGEN SENSOR HISTIDINE KINASE NREB"/>
    <property type="match status" value="1"/>
</dbReference>
<dbReference type="AlphaFoldDB" id="A0A543BKT1"/>
<feature type="transmembrane region" description="Helical" evidence="5">
    <location>
        <begin position="21"/>
        <end position="40"/>
    </location>
</feature>
<dbReference type="GO" id="GO:0016301">
    <property type="term" value="F:kinase activity"/>
    <property type="evidence" value="ECO:0007669"/>
    <property type="project" value="UniProtKB-KW"/>
</dbReference>
<protein>
    <submittedName>
        <fullName evidence="7">Signal transduction histidine kinase</fullName>
    </submittedName>
</protein>
<evidence type="ECO:0000313" key="8">
    <source>
        <dbReference type="Proteomes" id="UP000317209"/>
    </source>
</evidence>
<evidence type="ECO:0000256" key="2">
    <source>
        <dbReference type="ARBA" id="ARBA00022777"/>
    </source>
</evidence>
<dbReference type="EMBL" id="VFOX01000001">
    <property type="protein sequence ID" value="TQL85393.1"/>
    <property type="molecule type" value="Genomic_DNA"/>
</dbReference>
<evidence type="ECO:0000313" key="7">
    <source>
        <dbReference type="EMBL" id="TQL85393.1"/>
    </source>
</evidence>
<dbReference type="Pfam" id="PF02518">
    <property type="entry name" value="HATPase_c"/>
    <property type="match status" value="1"/>
</dbReference>
<keyword evidence="5" id="KW-0812">Transmembrane</keyword>
<keyword evidence="5" id="KW-1133">Transmembrane helix</keyword>
<feature type="transmembrane region" description="Helical" evidence="5">
    <location>
        <begin position="154"/>
        <end position="175"/>
    </location>
</feature>
<keyword evidence="4" id="KW-0175">Coiled coil</keyword>
<feature type="coiled-coil region" evidence="4">
    <location>
        <begin position="182"/>
        <end position="211"/>
    </location>
</feature>
<accession>A0A543BKT1</accession>
<dbReference type="InterPro" id="IPR036890">
    <property type="entry name" value="HATPase_C_sf"/>
</dbReference>
<dbReference type="GO" id="GO:0000160">
    <property type="term" value="P:phosphorelay signal transduction system"/>
    <property type="evidence" value="ECO:0007669"/>
    <property type="project" value="UniProtKB-KW"/>
</dbReference>
<dbReference type="InterPro" id="IPR050482">
    <property type="entry name" value="Sensor_HK_TwoCompSys"/>
</dbReference>
<keyword evidence="3" id="KW-0902">Two-component regulatory system</keyword>
<feature type="domain" description="Histidine kinase/HSP90-like ATPase" evidence="6">
    <location>
        <begin position="302"/>
        <end position="386"/>
    </location>
</feature>
<organism evidence="7 8">
    <name type="scientific">Microbacterium saperdae</name>
    <dbReference type="NCBI Taxonomy" id="69368"/>
    <lineage>
        <taxon>Bacteria</taxon>
        <taxon>Bacillati</taxon>
        <taxon>Actinomycetota</taxon>
        <taxon>Actinomycetes</taxon>
        <taxon>Micrococcales</taxon>
        <taxon>Microbacteriaceae</taxon>
        <taxon>Microbacterium</taxon>
    </lineage>
</organism>
<keyword evidence="8" id="KW-1185">Reference proteome</keyword>
<name>A0A543BKT1_9MICO</name>
<evidence type="ECO:0000256" key="5">
    <source>
        <dbReference type="SAM" id="Phobius"/>
    </source>
</evidence>
<evidence type="ECO:0000256" key="4">
    <source>
        <dbReference type="SAM" id="Coils"/>
    </source>
</evidence>
<evidence type="ECO:0000256" key="3">
    <source>
        <dbReference type="ARBA" id="ARBA00023012"/>
    </source>
</evidence>
<dbReference type="OrthoDB" id="4881511at2"/>
<feature type="transmembrane region" description="Helical" evidence="5">
    <location>
        <begin position="78"/>
        <end position="99"/>
    </location>
</feature>
<evidence type="ECO:0000256" key="1">
    <source>
        <dbReference type="ARBA" id="ARBA00022679"/>
    </source>
</evidence>
<dbReference type="SUPFAM" id="SSF55874">
    <property type="entry name" value="ATPase domain of HSP90 chaperone/DNA topoisomerase II/histidine kinase"/>
    <property type="match status" value="1"/>
</dbReference>
<feature type="transmembrane region" description="Helical" evidence="5">
    <location>
        <begin position="105"/>
        <end position="123"/>
    </location>
</feature>
<sequence>MGTRLSEQGMADPRTDRQVGWLIALGSLVGAFAQAAPLSFVQAGMFASWWQAASWICICLFVVIAVGGRVLPMGVLRVLWVLIPACVISLQLLSFLAYVGPADGVVPWVWMIEPGSVTLLVLLVRPVIAIALAVFSGMSVALSAWIFTGSVPEVIAAATPIHVSNIAFVVIFIGIRGRLTQLRRLEEDARLAAERQARQEAEAERNAELQRLVHDEVLSVLAAAALFRGAAPRELQDEAAHALLVLRDSGDPDDTGGAGAVIDTAEAAEEIRLRAARFSSVELRIDDRGGFLPADVVQEVSAAASEAIRNARRHSGAERVFVDALFAHDRVRVVVRDDGIGFVLAAVPGERLGVRDSIIRRLADIGGRAEIVSVPRTGTEVSLSWPR</sequence>
<reference evidence="7 8" key="1">
    <citation type="submission" date="2019-06" db="EMBL/GenBank/DDBJ databases">
        <title>Sequencing the genomes of 1000 actinobacteria strains.</title>
        <authorList>
            <person name="Klenk H.-P."/>
        </authorList>
    </citation>
    <scope>NUCLEOTIDE SEQUENCE [LARGE SCALE GENOMIC DNA]</scope>
    <source>
        <strain evidence="7 8">DSM 20169</strain>
    </source>
</reference>
<feature type="transmembrane region" description="Helical" evidence="5">
    <location>
        <begin position="130"/>
        <end position="148"/>
    </location>
</feature>
<feature type="transmembrane region" description="Helical" evidence="5">
    <location>
        <begin position="52"/>
        <end position="71"/>
    </location>
</feature>
<keyword evidence="1" id="KW-0808">Transferase</keyword>
<keyword evidence="2 7" id="KW-0418">Kinase</keyword>
<evidence type="ECO:0000259" key="6">
    <source>
        <dbReference type="Pfam" id="PF02518"/>
    </source>
</evidence>
<keyword evidence="5" id="KW-0472">Membrane</keyword>
<comment type="caution">
    <text evidence="7">The sequence shown here is derived from an EMBL/GenBank/DDBJ whole genome shotgun (WGS) entry which is preliminary data.</text>
</comment>
<dbReference type="Gene3D" id="3.30.565.10">
    <property type="entry name" value="Histidine kinase-like ATPase, C-terminal domain"/>
    <property type="match status" value="1"/>
</dbReference>
<dbReference type="PANTHER" id="PTHR24421">
    <property type="entry name" value="NITRATE/NITRITE SENSOR PROTEIN NARX-RELATED"/>
    <property type="match status" value="1"/>
</dbReference>
<dbReference type="Proteomes" id="UP000317209">
    <property type="component" value="Unassembled WGS sequence"/>
</dbReference>
<dbReference type="InterPro" id="IPR003594">
    <property type="entry name" value="HATPase_dom"/>
</dbReference>